<dbReference type="InterPro" id="IPR010031">
    <property type="entry name" value="FAD_lactone_oxidase-like"/>
</dbReference>
<dbReference type="InterPro" id="IPR006093">
    <property type="entry name" value="Oxy_OxRdtase_FAD_BS"/>
</dbReference>
<evidence type="ECO:0000313" key="12">
    <source>
        <dbReference type="Proteomes" id="UP001174691"/>
    </source>
</evidence>
<dbReference type="AlphaFoldDB" id="A0AA38RWL5"/>
<keyword evidence="6 9" id="KW-0274">FAD</keyword>
<comment type="catalytic activity">
    <reaction evidence="9">
        <text>D-arabinono-1,4-lactone + O2 = dehydro-D-arabinono-1,4-lactone + H2O2 + H(+)</text>
        <dbReference type="Rhea" id="RHEA:23756"/>
        <dbReference type="ChEBI" id="CHEBI:15378"/>
        <dbReference type="ChEBI" id="CHEBI:15379"/>
        <dbReference type="ChEBI" id="CHEBI:16240"/>
        <dbReference type="ChEBI" id="CHEBI:16292"/>
        <dbReference type="ChEBI" id="CHEBI:58277"/>
        <dbReference type="EC" id="1.1.3.37"/>
    </reaction>
</comment>
<evidence type="ECO:0000256" key="7">
    <source>
        <dbReference type="ARBA" id="ARBA00023002"/>
    </source>
</evidence>
<dbReference type="InterPro" id="IPR036318">
    <property type="entry name" value="FAD-bd_PCMH-like_sf"/>
</dbReference>
<dbReference type="InterPro" id="IPR006094">
    <property type="entry name" value="Oxid_FAD_bind_N"/>
</dbReference>
<keyword evidence="5 9" id="KW-0285">Flavoprotein</keyword>
<dbReference type="EMBL" id="JANBVN010000034">
    <property type="protein sequence ID" value="KAJ9160560.1"/>
    <property type="molecule type" value="Genomic_DNA"/>
</dbReference>
<organism evidence="11 12">
    <name type="scientific">Coniochaeta hoffmannii</name>
    <dbReference type="NCBI Taxonomy" id="91930"/>
    <lineage>
        <taxon>Eukaryota</taxon>
        <taxon>Fungi</taxon>
        <taxon>Dikarya</taxon>
        <taxon>Ascomycota</taxon>
        <taxon>Pezizomycotina</taxon>
        <taxon>Sordariomycetes</taxon>
        <taxon>Sordariomycetidae</taxon>
        <taxon>Coniochaetales</taxon>
        <taxon>Coniochaetaceae</taxon>
        <taxon>Coniochaeta</taxon>
    </lineage>
</organism>
<dbReference type="EC" id="1.1.3.37" evidence="4 9"/>
<proteinExistence type="inferred from homology"/>
<dbReference type="InterPro" id="IPR030654">
    <property type="entry name" value="Sugar_lactone_oxidase"/>
</dbReference>
<gene>
    <name evidence="11" type="ORF">NKR19_g3146</name>
</gene>
<dbReference type="Pfam" id="PF04030">
    <property type="entry name" value="ALO"/>
    <property type="match status" value="1"/>
</dbReference>
<dbReference type="InterPro" id="IPR016169">
    <property type="entry name" value="FAD-bd_PCMH_sub2"/>
</dbReference>
<reference evidence="11" key="1">
    <citation type="submission" date="2022-07" db="EMBL/GenBank/DDBJ databases">
        <title>Fungi with potential for degradation of polypropylene.</title>
        <authorList>
            <person name="Gostincar C."/>
        </authorList>
    </citation>
    <scope>NUCLEOTIDE SEQUENCE</scope>
    <source>
        <strain evidence="11">EXF-13287</strain>
    </source>
</reference>
<evidence type="ECO:0000256" key="3">
    <source>
        <dbReference type="ARBA" id="ARBA00005466"/>
    </source>
</evidence>
<dbReference type="PROSITE" id="PS51387">
    <property type="entry name" value="FAD_PCMH"/>
    <property type="match status" value="1"/>
</dbReference>
<evidence type="ECO:0000256" key="1">
    <source>
        <dbReference type="ARBA" id="ARBA00001974"/>
    </source>
</evidence>
<feature type="domain" description="FAD-binding PCMH-type" evidence="10">
    <location>
        <begin position="40"/>
        <end position="210"/>
    </location>
</feature>
<evidence type="ECO:0000256" key="6">
    <source>
        <dbReference type="ARBA" id="ARBA00022827"/>
    </source>
</evidence>
<dbReference type="Gene3D" id="3.30.465.10">
    <property type="match status" value="1"/>
</dbReference>
<dbReference type="PANTHER" id="PTHR43762">
    <property type="entry name" value="L-GULONOLACTONE OXIDASE"/>
    <property type="match status" value="1"/>
</dbReference>
<dbReference type="GO" id="GO:0003885">
    <property type="term" value="F:D-arabinono-1,4-lactone oxidase activity"/>
    <property type="evidence" value="ECO:0007669"/>
    <property type="project" value="UniProtKB-UniRule"/>
</dbReference>
<evidence type="ECO:0000313" key="11">
    <source>
        <dbReference type="EMBL" id="KAJ9160560.1"/>
    </source>
</evidence>
<dbReference type="PROSITE" id="PS00862">
    <property type="entry name" value="OX2_COVAL_FAD"/>
    <property type="match status" value="1"/>
</dbReference>
<evidence type="ECO:0000256" key="8">
    <source>
        <dbReference type="ARBA" id="ARBA00033418"/>
    </source>
</evidence>
<dbReference type="GO" id="GO:0031966">
    <property type="term" value="C:mitochondrial membrane"/>
    <property type="evidence" value="ECO:0007669"/>
    <property type="project" value="UniProtKB-SubCell"/>
</dbReference>
<sequence length="546" mass="61887">MTDPSAISHLPPHVQSAILSSPIPFRASPRHTHSTWARTYSSLPELYIRPRTVEEVEHAVRLASRCRRRLTTVGSGHSPSDLTCTSSWLMNLDDLDAILDIDTDTRLVRMQAGIRLYRLSEELDKVGLAVPNLGSIDAQSVAGVISTGTHGSSLRYGLLSERVAEIKIVLGDGRARTCGPEREPELFRAALLSLGALGVIVEVVFRAVPAFSVRWDQTIDRDEVVFGRWERGQLWDAAGFVRVWWFPYMRRAVVWKGDAVPQSEVEAGRVSLRDPRTSWYDGAVGYYVYHNLLFLGRYVPQILPWVEWFVFGMQYGFRNGLESEVTGVQPSRKALLMNCLYSQFVNEWAIPLDKGPEALRRLGCWLQGLKPGDEGYVEHGIPYSNKGLYVHSPVEVRVSDSTVETSAEKGNRPWLDPTRKDGPTLYLNAIEYRPYHLDPGANNSKDRYYQGFEWLMRSLGGRPHWAKNYTATAEEVEAWYGEDLERWREVRDKADPEGIFVGPWHRRLVLGGEKKLENEEEAVGTRRAKGGGLFWEGRISEKDKDI</sequence>
<keyword evidence="7 9" id="KW-0560">Oxidoreductase</keyword>
<evidence type="ECO:0000256" key="4">
    <source>
        <dbReference type="ARBA" id="ARBA00013136"/>
    </source>
</evidence>
<dbReference type="NCBIfam" id="TIGR01678">
    <property type="entry name" value="FAD_lactone_ox"/>
    <property type="match status" value="1"/>
</dbReference>
<comment type="similarity">
    <text evidence="3 9">Belongs to the oxygen-dependent FAD-linked oxidoreductase family.</text>
</comment>
<keyword evidence="12" id="KW-1185">Reference proteome</keyword>
<dbReference type="InterPro" id="IPR007173">
    <property type="entry name" value="ALO_C"/>
</dbReference>
<evidence type="ECO:0000256" key="2">
    <source>
        <dbReference type="ARBA" id="ARBA00005083"/>
    </source>
</evidence>
<dbReference type="Gene3D" id="3.30.70.2520">
    <property type="match status" value="1"/>
</dbReference>
<dbReference type="GO" id="GO:0071949">
    <property type="term" value="F:FAD binding"/>
    <property type="evidence" value="ECO:0007669"/>
    <property type="project" value="UniProtKB-UniRule"/>
</dbReference>
<dbReference type="PIRSF" id="PIRSF000136">
    <property type="entry name" value="LGO_GLO"/>
    <property type="match status" value="1"/>
</dbReference>
<comment type="cofactor">
    <cofactor evidence="1 9">
        <name>FAD</name>
        <dbReference type="ChEBI" id="CHEBI:57692"/>
    </cofactor>
</comment>
<name>A0AA38RWL5_9PEZI</name>
<comment type="subcellular location">
    <subcellularLocation>
        <location evidence="9">Mitochondrion membrane</location>
    </subcellularLocation>
</comment>
<dbReference type="Gene3D" id="3.30.43.10">
    <property type="entry name" value="Uridine Diphospho-n-acetylenolpyruvylglucosamine Reductase, domain 2"/>
    <property type="match status" value="1"/>
</dbReference>
<evidence type="ECO:0000259" key="10">
    <source>
        <dbReference type="PROSITE" id="PS51387"/>
    </source>
</evidence>
<keyword evidence="9" id="KW-0496">Mitochondrion</keyword>
<evidence type="ECO:0000256" key="5">
    <source>
        <dbReference type="ARBA" id="ARBA00022630"/>
    </source>
</evidence>
<dbReference type="InterPro" id="IPR016167">
    <property type="entry name" value="FAD-bd_PCMH_sub1"/>
</dbReference>
<protein>
    <recommendedName>
        <fullName evidence="4 9">D-arabinono-1,4-lactone oxidase</fullName>
        <shortName evidence="9">ALO</shortName>
        <ecNumber evidence="4 9">1.1.3.37</ecNumber>
    </recommendedName>
    <alternativeName>
        <fullName evidence="8 9">L-galactono-gamma-lactone oxidase</fullName>
    </alternativeName>
</protein>
<dbReference type="SUPFAM" id="SSF56176">
    <property type="entry name" value="FAD-binding/transporter-associated domain-like"/>
    <property type="match status" value="1"/>
</dbReference>
<dbReference type="Proteomes" id="UP001174691">
    <property type="component" value="Unassembled WGS sequence"/>
</dbReference>
<evidence type="ECO:0000256" key="9">
    <source>
        <dbReference type="RuleBase" id="RU367158"/>
    </source>
</evidence>
<accession>A0AA38RWL5</accession>
<dbReference type="PANTHER" id="PTHR43762:SF1">
    <property type="entry name" value="D-ARABINONO-1,4-LACTONE OXIDASE"/>
    <property type="match status" value="1"/>
</dbReference>
<dbReference type="InterPro" id="IPR016166">
    <property type="entry name" value="FAD-bd_PCMH"/>
</dbReference>
<dbReference type="Pfam" id="PF01565">
    <property type="entry name" value="FAD_binding_4"/>
    <property type="match status" value="1"/>
</dbReference>
<comment type="caution">
    <text evidence="11">The sequence shown here is derived from an EMBL/GenBank/DDBJ whole genome shotgun (WGS) entry which is preliminary data.</text>
</comment>
<comment type="pathway">
    <text evidence="2 9">Cofactor biosynthesis; D-erythroascorbate biosynthesis; dehydro-D-arabinono-1,4-lactone from D-arabinose: step 2/2.</text>
</comment>